<dbReference type="InterPro" id="IPR055469">
    <property type="entry name" value="DUF7041"/>
</dbReference>
<dbReference type="PANTHER" id="PTHR33327">
    <property type="entry name" value="ENDONUCLEASE"/>
    <property type="match status" value="1"/>
</dbReference>
<accession>A0AAN8HF47</accession>
<gene>
    <name evidence="2" type="ORF">CesoFtcFv8_003972</name>
</gene>
<comment type="caution">
    <text evidence="2">The sequence shown here is derived from an EMBL/GenBank/DDBJ whole genome shotgun (WGS) entry which is preliminary data.</text>
</comment>
<sequence>MTERDVFVKLPEFWEHAAEAWFAHVEAHFACRQVRDGDLKYYHVVAALGSSTSSRLVGFIAAPPHHGKYEAIKALLLKTFSLSAKERARQLLDIQGLGDSKPSQLMEKMLNLLGGEDPRILFTEIFLRHLPPRVQTALANTPVTEPRALAEEADRFFLATQQPGAETLAATRSGPSAVKTTWRGPDTAVASRRGDTGECFYHARFGTMAKKCIAPCSYTPPGNGGAGAR</sequence>
<name>A0AAN8HF47_9TELE</name>
<keyword evidence="3" id="KW-1185">Reference proteome</keyword>
<evidence type="ECO:0000313" key="2">
    <source>
        <dbReference type="EMBL" id="KAK5910104.1"/>
    </source>
</evidence>
<protein>
    <recommendedName>
        <fullName evidence="1">DUF7041 domain-containing protein</fullName>
    </recommendedName>
</protein>
<dbReference type="Pfam" id="PF23055">
    <property type="entry name" value="DUF7041"/>
    <property type="match status" value="1"/>
</dbReference>
<dbReference type="EMBL" id="JAULUE010002048">
    <property type="protein sequence ID" value="KAK5910104.1"/>
    <property type="molecule type" value="Genomic_DNA"/>
</dbReference>
<feature type="domain" description="DUF7041" evidence="1">
    <location>
        <begin position="10"/>
        <end position="92"/>
    </location>
</feature>
<dbReference type="Proteomes" id="UP001335648">
    <property type="component" value="Unassembled WGS sequence"/>
</dbReference>
<organism evidence="2 3">
    <name type="scientific">Champsocephalus esox</name>
    <name type="common">pike icefish</name>
    <dbReference type="NCBI Taxonomy" id="159716"/>
    <lineage>
        <taxon>Eukaryota</taxon>
        <taxon>Metazoa</taxon>
        <taxon>Chordata</taxon>
        <taxon>Craniata</taxon>
        <taxon>Vertebrata</taxon>
        <taxon>Euteleostomi</taxon>
        <taxon>Actinopterygii</taxon>
        <taxon>Neopterygii</taxon>
        <taxon>Teleostei</taxon>
        <taxon>Neoteleostei</taxon>
        <taxon>Acanthomorphata</taxon>
        <taxon>Eupercaria</taxon>
        <taxon>Perciformes</taxon>
        <taxon>Notothenioidei</taxon>
        <taxon>Channichthyidae</taxon>
        <taxon>Champsocephalus</taxon>
    </lineage>
</organism>
<dbReference type="AlphaFoldDB" id="A0AAN8HF47"/>
<evidence type="ECO:0000259" key="1">
    <source>
        <dbReference type="Pfam" id="PF23055"/>
    </source>
</evidence>
<evidence type="ECO:0000313" key="3">
    <source>
        <dbReference type="Proteomes" id="UP001335648"/>
    </source>
</evidence>
<proteinExistence type="predicted"/>
<dbReference type="PANTHER" id="PTHR33327:SF3">
    <property type="entry name" value="RNA-DIRECTED DNA POLYMERASE"/>
    <property type="match status" value="1"/>
</dbReference>
<reference evidence="2 3" key="1">
    <citation type="journal article" date="2023" name="Mol. Biol. Evol.">
        <title>Genomics of Secondarily Temperate Adaptation in the Only Non-Antarctic Icefish.</title>
        <authorList>
            <person name="Rivera-Colon A.G."/>
            <person name="Rayamajhi N."/>
            <person name="Minhas B.F."/>
            <person name="Madrigal G."/>
            <person name="Bilyk K.T."/>
            <person name="Yoon V."/>
            <person name="Hune M."/>
            <person name="Gregory S."/>
            <person name="Cheng C.H.C."/>
            <person name="Catchen J.M."/>
        </authorList>
    </citation>
    <scope>NUCLEOTIDE SEQUENCE [LARGE SCALE GENOMIC DNA]</scope>
    <source>
        <strain evidence="2">JC2023a</strain>
    </source>
</reference>